<name>A0AAD9V5F3_ACRCE</name>
<evidence type="ECO:0000313" key="1">
    <source>
        <dbReference type="EMBL" id="KAK2561901.1"/>
    </source>
</evidence>
<reference evidence="1" key="1">
    <citation type="journal article" date="2023" name="G3 (Bethesda)">
        <title>Whole genome assembly and annotation of the endangered Caribbean coral Acropora cervicornis.</title>
        <authorList>
            <person name="Selwyn J.D."/>
            <person name="Vollmer S.V."/>
        </authorList>
    </citation>
    <scope>NUCLEOTIDE SEQUENCE</scope>
    <source>
        <strain evidence="1">K2</strain>
    </source>
</reference>
<proteinExistence type="predicted"/>
<comment type="caution">
    <text evidence="1">The sequence shown here is derived from an EMBL/GenBank/DDBJ whole genome shotgun (WGS) entry which is preliminary data.</text>
</comment>
<reference evidence="1" key="2">
    <citation type="journal article" date="2023" name="Science">
        <title>Genomic signatures of disease resistance in endangered staghorn corals.</title>
        <authorList>
            <person name="Vollmer S.V."/>
            <person name="Selwyn J.D."/>
            <person name="Despard B.A."/>
            <person name="Roesel C.L."/>
        </authorList>
    </citation>
    <scope>NUCLEOTIDE SEQUENCE</scope>
    <source>
        <strain evidence="1">K2</strain>
    </source>
</reference>
<gene>
    <name evidence="1" type="ORF">P5673_015304</name>
</gene>
<keyword evidence="2" id="KW-1185">Reference proteome</keyword>
<dbReference type="Proteomes" id="UP001249851">
    <property type="component" value="Unassembled WGS sequence"/>
</dbReference>
<dbReference type="AlphaFoldDB" id="A0AAD9V5F3"/>
<accession>A0AAD9V5F3</accession>
<sequence>MATASYLPDISQQKPMTKDYPKMWQHRKDLSHWSKYEVPCMTLVSQMDTDHWAKLKGKHAPGLSNAFHKYYYDKRKHREELLKRSYTMYYHGKPVEDKTFQGQNCVQRSRDQGRPSIYHQRAKQGFQFWLEQDPMVKKIARKDAFLTTIVLGLLNRPLKAPMQFLKFHIKLK</sequence>
<protein>
    <submittedName>
        <fullName evidence="1">Uncharacterized protein</fullName>
    </submittedName>
</protein>
<dbReference type="EMBL" id="JARQWQ010000031">
    <property type="protein sequence ID" value="KAK2561901.1"/>
    <property type="molecule type" value="Genomic_DNA"/>
</dbReference>
<organism evidence="1 2">
    <name type="scientific">Acropora cervicornis</name>
    <name type="common">Staghorn coral</name>
    <dbReference type="NCBI Taxonomy" id="6130"/>
    <lineage>
        <taxon>Eukaryota</taxon>
        <taxon>Metazoa</taxon>
        <taxon>Cnidaria</taxon>
        <taxon>Anthozoa</taxon>
        <taxon>Hexacorallia</taxon>
        <taxon>Scleractinia</taxon>
        <taxon>Astrocoeniina</taxon>
        <taxon>Acroporidae</taxon>
        <taxon>Acropora</taxon>
    </lineage>
</organism>
<evidence type="ECO:0000313" key="2">
    <source>
        <dbReference type="Proteomes" id="UP001249851"/>
    </source>
</evidence>